<name>A0A1I0LDK4_9BACT</name>
<evidence type="ECO:0000256" key="1">
    <source>
        <dbReference type="SAM" id="MobiDB-lite"/>
    </source>
</evidence>
<feature type="compositionally biased region" description="Basic and acidic residues" evidence="1">
    <location>
        <begin position="1"/>
        <end position="31"/>
    </location>
</feature>
<organism evidence="2 3">
    <name type="scientific">Stigmatella erecta</name>
    <dbReference type="NCBI Taxonomy" id="83460"/>
    <lineage>
        <taxon>Bacteria</taxon>
        <taxon>Pseudomonadati</taxon>
        <taxon>Myxococcota</taxon>
        <taxon>Myxococcia</taxon>
        <taxon>Myxococcales</taxon>
        <taxon>Cystobacterineae</taxon>
        <taxon>Archangiaceae</taxon>
        <taxon>Stigmatella</taxon>
    </lineage>
</organism>
<dbReference type="RefSeq" id="WP_093525966.1">
    <property type="nucleotide sequence ID" value="NZ_FOIJ01000026.1"/>
</dbReference>
<keyword evidence="3" id="KW-1185">Reference proteome</keyword>
<sequence>MDPHRERIEPRPEARPLEFDELTEEQREAGKKASSLLRGMAHEPWNHRSSSRSQTHSYLPSLDDNRHNRVVLLDGARGSGKSALLLSLLNVYIKALTEQRVPQPFEAWIGPSDRVVPVGLIDLQPLPSSTHLILHLVASLERVVEAMESRPGQSRSGSAAWHPSNENELASRRGWRHFARVAASGWESNLPARQGALDPEAFAVEVEQGELQRLDVIAAFRDFVDALVDDYRAWNHWQQGPDPLFLLAIDDADMNPRLSRELLHLVRKLWHPRLAFLLTGDSDLFLDLPDPGPNPRGPGFVFARSIPKHLNLDLYSKVIPQLHRCRLSGLSPRQRLTAGPCLETFFHRCTVNSRTPLPGRSTGTLLDYFRNDPQILEALPGRIRPLWELAALIQSVSGSGTAKAVEQIWLESVRTAPNDSSSQRERLFSMVWVDSSTQALKIDPGFAVEYQLESKAEVTVDQWRTLHFEQPSRVTAFLGRKDGGGLDHQVTAALMVAANYAADTSGATTGSLGFAIPSGLSVPLLARASVALRGSIGPMIFPWPTPQWNSFLDIALLKAEWEREPSLSQPSESHLVESMAQHFLRTILRIGLGPQAGAGEEEQQLTPSWGVLASEIARAARMSSSPSYRQRAMAEWARFGAGLLAAPEYGLPAPAANAFLQALGEAFGDEWGTSRHVLRARREAQFRESSKDRFIKSGLSLTNTDPFHDLDAVFPEHRFKTRTQLTDRKQQKNKHDLLKQLRHKLENTRLPLLQHTIGKESNKDPSLMSYLSPLRWKWLEQASASFLADTTQELSHFTSVRDAGAAALESIWKAGCTAANAPEFEKDVQLIQGSLRIAAELRRQLDAHRDAVSIPSEGSPFGTQTGLSAQICPLSGAQSPILPLGSKPRSRRALEAVLRMAYDHEMDQSKDGHTTPPPWWKGIQLRFQGGPAFFPWPVPAWPTLFEWEVLQKNWNQQLHLVRKIGGEESTQPDSRIMDALAYWLVSLCYSLETRNVEDPDLRLSPSLADWKELTWRRRQQLLHGNPQRAAAYRKWRIQTALFATPEAGLSPLAASGILAALPKPSKEALEKIQGLTFFLARLANPDQELRIVVAEDNVQEIREELMPLRKERLLAAGIPDAQADQILTQIDQQFATHPWIQTFGPWEAPGKSPA</sequence>
<evidence type="ECO:0000313" key="3">
    <source>
        <dbReference type="Proteomes" id="UP000199181"/>
    </source>
</evidence>
<reference evidence="3" key="1">
    <citation type="submission" date="2016-10" db="EMBL/GenBank/DDBJ databases">
        <authorList>
            <person name="Varghese N."/>
            <person name="Submissions S."/>
        </authorList>
    </citation>
    <scope>NUCLEOTIDE SEQUENCE [LARGE SCALE GENOMIC DNA]</scope>
    <source>
        <strain evidence="3">DSM 16858</strain>
    </source>
</reference>
<gene>
    <name evidence="2" type="ORF">SAMN05443639_12637</name>
</gene>
<dbReference type="AlphaFoldDB" id="A0A1I0LDK4"/>
<accession>A0A1I0LDK4</accession>
<feature type="region of interest" description="Disordered" evidence="1">
    <location>
        <begin position="1"/>
        <end position="36"/>
    </location>
</feature>
<evidence type="ECO:0000313" key="2">
    <source>
        <dbReference type="EMBL" id="SEU38242.1"/>
    </source>
</evidence>
<protein>
    <submittedName>
        <fullName evidence="2">Uncharacterized protein</fullName>
    </submittedName>
</protein>
<proteinExistence type="predicted"/>
<dbReference type="EMBL" id="FOIJ01000026">
    <property type="protein sequence ID" value="SEU38242.1"/>
    <property type="molecule type" value="Genomic_DNA"/>
</dbReference>
<dbReference type="Proteomes" id="UP000199181">
    <property type="component" value="Unassembled WGS sequence"/>
</dbReference>